<name>A0A238KPF1_9RHOB</name>
<dbReference type="Pfam" id="PF00884">
    <property type="entry name" value="Sulfatase"/>
    <property type="match status" value="1"/>
</dbReference>
<gene>
    <name evidence="4" type="ORF">OCA8868_03065</name>
</gene>
<dbReference type="InterPro" id="IPR017850">
    <property type="entry name" value="Alkaline_phosphatase_core_sf"/>
</dbReference>
<keyword evidence="5" id="KW-1185">Reference proteome</keyword>
<feature type="domain" description="Sulfatase N-terminal" evidence="3">
    <location>
        <begin position="38"/>
        <end position="419"/>
    </location>
</feature>
<reference evidence="5" key="1">
    <citation type="submission" date="2017-05" db="EMBL/GenBank/DDBJ databases">
        <authorList>
            <person name="Rodrigo-Torres L."/>
            <person name="Arahal R. D."/>
            <person name="Lucena T."/>
        </authorList>
    </citation>
    <scope>NUCLEOTIDE SEQUENCE [LARGE SCALE GENOMIC DNA]</scope>
    <source>
        <strain evidence="5">CECT 8868</strain>
    </source>
</reference>
<evidence type="ECO:0000256" key="2">
    <source>
        <dbReference type="ARBA" id="ARBA00022801"/>
    </source>
</evidence>
<evidence type="ECO:0000313" key="4">
    <source>
        <dbReference type="EMBL" id="SMX43906.1"/>
    </source>
</evidence>
<dbReference type="PANTHER" id="PTHR45953:SF1">
    <property type="entry name" value="IDURONATE 2-SULFATASE"/>
    <property type="match status" value="1"/>
</dbReference>
<dbReference type="GO" id="GO:0004065">
    <property type="term" value="F:arylsulfatase activity"/>
    <property type="evidence" value="ECO:0007669"/>
    <property type="project" value="UniProtKB-EC"/>
</dbReference>
<dbReference type="GO" id="GO:0046872">
    <property type="term" value="F:metal ion binding"/>
    <property type="evidence" value="ECO:0007669"/>
    <property type="project" value="UniProtKB-KW"/>
</dbReference>
<dbReference type="EC" id="3.1.6.1" evidence="4"/>
<dbReference type="InterPro" id="IPR000917">
    <property type="entry name" value="Sulfatase_N"/>
</dbReference>
<accession>A0A238KPF1</accession>
<sequence>MIRLSRQRELCCVVFYLPADGKAPLDFRHSHSLIDDMNILYIMFDQLRFDYLSCAGHKTLKTPHMDRIAQMGVRFTNCYTQSPVCGAARMSAYTGRYVSSHGAQWNGHPLRVGEPTLGDHLRDNDVGCWLIGKTHMKADAKGMARLGLAPDSIIGARQAECGFDVWCRDDGLWAQGPDGFYDTKRSPYNEYLKSKGYTGENPWADFANAATNGANIASGWFMSNANKPANIYEDDSETPWLTSQAIDFMEQAKGPWCAHVSYIKPHWPYIVPAPYHDMYSVDDIQPVVRSKAEQNDPNLIFGAFMDGRIGRAFARDDVRETVIPAYMGLIKQCDDQMGRLLKYLEDSGQLDSTMIILTSDHGDYLGDHWMGEKDLFHAPSVKVPLIVYDPRETANPTRGRTCDALVESIDVTATIIAASGGVVPDHIVEGRSLMPYVEGREPDTPRAFVISEYDYSLHPVCSALGTPPRDARLFMVATHDWKLIHAEGGFPPMLFDLKNDPDELQDLGRDPDYARQRAALYEHLHSWGLRMSQRITISDSDIIHRRENGAATGVVLGVFDEGDISPHQVSSYVGKVPPRA</sequence>
<dbReference type="PANTHER" id="PTHR45953">
    <property type="entry name" value="IDURONATE 2-SULFATASE"/>
    <property type="match status" value="1"/>
</dbReference>
<dbReference type="SUPFAM" id="SSF53649">
    <property type="entry name" value="Alkaline phosphatase-like"/>
    <property type="match status" value="1"/>
</dbReference>
<dbReference type="GO" id="GO:0005737">
    <property type="term" value="C:cytoplasm"/>
    <property type="evidence" value="ECO:0007669"/>
    <property type="project" value="TreeGrafter"/>
</dbReference>
<dbReference type="EMBL" id="FXYD01000005">
    <property type="protein sequence ID" value="SMX43906.1"/>
    <property type="molecule type" value="Genomic_DNA"/>
</dbReference>
<dbReference type="AlphaFoldDB" id="A0A238KPF1"/>
<keyword evidence="2 4" id="KW-0378">Hydrolase</keyword>
<protein>
    <submittedName>
        <fullName evidence="4">Arylsulfatase</fullName>
        <ecNumber evidence="4">3.1.6.1</ecNumber>
    </submittedName>
</protein>
<dbReference type="Gene3D" id="3.40.720.10">
    <property type="entry name" value="Alkaline Phosphatase, subunit A"/>
    <property type="match status" value="1"/>
</dbReference>
<proteinExistence type="predicted"/>
<evidence type="ECO:0000259" key="3">
    <source>
        <dbReference type="Pfam" id="PF00884"/>
    </source>
</evidence>
<evidence type="ECO:0000256" key="1">
    <source>
        <dbReference type="ARBA" id="ARBA00022723"/>
    </source>
</evidence>
<organism evidence="4 5">
    <name type="scientific">Octadecabacter ascidiaceicola</name>
    <dbReference type="NCBI Taxonomy" id="1655543"/>
    <lineage>
        <taxon>Bacteria</taxon>
        <taxon>Pseudomonadati</taxon>
        <taxon>Pseudomonadota</taxon>
        <taxon>Alphaproteobacteria</taxon>
        <taxon>Rhodobacterales</taxon>
        <taxon>Roseobacteraceae</taxon>
        <taxon>Octadecabacter</taxon>
    </lineage>
</organism>
<dbReference type="Proteomes" id="UP000203464">
    <property type="component" value="Unassembled WGS sequence"/>
</dbReference>
<evidence type="ECO:0000313" key="5">
    <source>
        <dbReference type="Proteomes" id="UP000203464"/>
    </source>
</evidence>
<keyword evidence="1" id="KW-0479">Metal-binding</keyword>